<dbReference type="InterPro" id="IPR013818">
    <property type="entry name" value="Lipase"/>
</dbReference>
<dbReference type="GO" id="GO:0017171">
    <property type="term" value="F:serine hydrolase activity"/>
    <property type="evidence" value="ECO:0007669"/>
    <property type="project" value="TreeGrafter"/>
</dbReference>
<dbReference type="Proteomes" id="UP000183832">
    <property type="component" value="Unassembled WGS sequence"/>
</dbReference>
<dbReference type="EMBL" id="CVRI01000072">
    <property type="protein sequence ID" value="CRL07574.1"/>
    <property type="molecule type" value="Genomic_DNA"/>
</dbReference>
<evidence type="ECO:0000256" key="2">
    <source>
        <dbReference type="ARBA" id="ARBA00010701"/>
    </source>
</evidence>
<feature type="signal peptide" evidence="5">
    <location>
        <begin position="1"/>
        <end position="26"/>
    </location>
</feature>
<dbReference type="AlphaFoldDB" id="A0A1J1J7X1"/>
<protein>
    <submittedName>
        <fullName evidence="7">CLUMA_CG020539, isoform A</fullName>
    </submittedName>
</protein>
<dbReference type="GO" id="GO:0016042">
    <property type="term" value="P:lipid catabolic process"/>
    <property type="evidence" value="ECO:0007669"/>
    <property type="project" value="TreeGrafter"/>
</dbReference>
<dbReference type="PANTHER" id="PTHR11610">
    <property type="entry name" value="LIPASE"/>
    <property type="match status" value="1"/>
</dbReference>
<dbReference type="STRING" id="568069.A0A1J1J7X1"/>
<evidence type="ECO:0000256" key="5">
    <source>
        <dbReference type="SAM" id="SignalP"/>
    </source>
</evidence>
<dbReference type="OrthoDB" id="7790092at2759"/>
<dbReference type="InterPro" id="IPR000734">
    <property type="entry name" value="TAG_lipase"/>
</dbReference>
<reference evidence="7 8" key="1">
    <citation type="submission" date="2015-04" db="EMBL/GenBank/DDBJ databases">
        <authorList>
            <person name="Syromyatnikov M.Y."/>
            <person name="Popov V.N."/>
        </authorList>
    </citation>
    <scope>NUCLEOTIDE SEQUENCE [LARGE SCALE GENOMIC DNA]</scope>
</reference>
<evidence type="ECO:0000256" key="4">
    <source>
        <dbReference type="RuleBase" id="RU004262"/>
    </source>
</evidence>
<sequence length="307" mass="34522">MVKKYFSKLLLIIFVLLSKCIPNVQSCHNPEAVDLILFNFYINPYQHQVYNVHNFHEIFNHSSFLRNRNTVIYHYGSSQTATSSPIVETIDTYLSYGNVNFVLVNYESITTNVSGNSCTIGENIAEALIRLFNSGYSPKQVHLVGFSSGSTVVAIAGREIISRSNHQHVIERITGLDPGQGREEMRLRIGDAKFTDTVHTEGVGFGDLNTRGDVQFFVNGGVVQPMCHSLIPHIAWTCSHLFVITLWNESIRTQHLSFASLQCESWEHFLHNDCNHNAPVGHIGPFTSSALRGSYFLETNLQPPYSK</sequence>
<dbReference type="Gene3D" id="3.40.50.1820">
    <property type="entry name" value="alpha/beta hydrolase"/>
    <property type="match status" value="1"/>
</dbReference>
<feature type="domain" description="Lipase" evidence="6">
    <location>
        <begin position="32"/>
        <end position="305"/>
    </location>
</feature>
<dbReference type="GO" id="GO:0016298">
    <property type="term" value="F:lipase activity"/>
    <property type="evidence" value="ECO:0007669"/>
    <property type="project" value="InterPro"/>
</dbReference>
<comment type="subcellular location">
    <subcellularLocation>
        <location evidence="1">Secreted</location>
    </subcellularLocation>
</comment>
<evidence type="ECO:0000256" key="1">
    <source>
        <dbReference type="ARBA" id="ARBA00004613"/>
    </source>
</evidence>
<evidence type="ECO:0000313" key="7">
    <source>
        <dbReference type="EMBL" id="CRL07574.1"/>
    </source>
</evidence>
<proteinExistence type="inferred from homology"/>
<keyword evidence="5" id="KW-0732">Signal</keyword>
<evidence type="ECO:0000313" key="8">
    <source>
        <dbReference type="Proteomes" id="UP000183832"/>
    </source>
</evidence>
<evidence type="ECO:0000259" key="6">
    <source>
        <dbReference type="Pfam" id="PF00151"/>
    </source>
</evidence>
<keyword evidence="3" id="KW-0964">Secreted</keyword>
<feature type="chain" id="PRO_5012791777" evidence="5">
    <location>
        <begin position="27"/>
        <end position="307"/>
    </location>
</feature>
<dbReference type="SUPFAM" id="SSF53474">
    <property type="entry name" value="alpha/beta-Hydrolases"/>
    <property type="match status" value="1"/>
</dbReference>
<evidence type="ECO:0000256" key="3">
    <source>
        <dbReference type="ARBA" id="ARBA00022525"/>
    </source>
</evidence>
<dbReference type="PANTHER" id="PTHR11610:SF173">
    <property type="entry name" value="LIPASE DOMAIN-CONTAINING PROTEIN-RELATED"/>
    <property type="match status" value="1"/>
</dbReference>
<gene>
    <name evidence="7" type="ORF">CLUMA_CG020539</name>
</gene>
<organism evidence="7 8">
    <name type="scientific">Clunio marinus</name>
    <dbReference type="NCBI Taxonomy" id="568069"/>
    <lineage>
        <taxon>Eukaryota</taxon>
        <taxon>Metazoa</taxon>
        <taxon>Ecdysozoa</taxon>
        <taxon>Arthropoda</taxon>
        <taxon>Hexapoda</taxon>
        <taxon>Insecta</taxon>
        <taxon>Pterygota</taxon>
        <taxon>Neoptera</taxon>
        <taxon>Endopterygota</taxon>
        <taxon>Diptera</taxon>
        <taxon>Nematocera</taxon>
        <taxon>Chironomoidea</taxon>
        <taxon>Chironomidae</taxon>
        <taxon>Clunio</taxon>
    </lineage>
</organism>
<keyword evidence="8" id="KW-1185">Reference proteome</keyword>
<dbReference type="InterPro" id="IPR029058">
    <property type="entry name" value="AB_hydrolase_fold"/>
</dbReference>
<name>A0A1J1J7X1_9DIPT</name>
<comment type="similarity">
    <text evidence="2 4">Belongs to the AB hydrolase superfamily. Lipase family.</text>
</comment>
<dbReference type="Pfam" id="PF00151">
    <property type="entry name" value="Lipase"/>
    <property type="match status" value="1"/>
</dbReference>
<accession>A0A1J1J7X1</accession>
<dbReference type="GO" id="GO:0005615">
    <property type="term" value="C:extracellular space"/>
    <property type="evidence" value="ECO:0007669"/>
    <property type="project" value="TreeGrafter"/>
</dbReference>